<protein>
    <submittedName>
        <fullName evidence="2">GIY-YIG nuclease family protein</fullName>
    </submittedName>
</protein>
<dbReference type="Pfam" id="PF13455">
    <property type="entry name" value="MUG113"/>
    <property type="match status" value="1"/>
</dbReference>
<organism evidence="2 3">
    <name type="scientific">Anabaena lutea FACHB-196</name>
    <dbReference type="NCBI Taxonomy" id="2692881"/>
    <lineage>
        <taxon>Bacteria</taxon>
        <taxon>Bacillati</taxon>
        <taxon>Cyanobacteriota</taxon>
        <taxon>Cyanophyceae</taxon>
        <taxon>Nostocales</taxon>
        <taxon>Nostocaceae</taxon>
        <taxon>Anabaena</taxon>
    </lineage>
</organism>
<reference evidence="2 3" key="1">
    <citation type="journal article" date="2020" name="ISME J.">
        <title>Comparative genomics reveals insights into cyanobacterial evolution and habitat adaptation.</title>
        <authorList>
            <person name="Chen M.Y."/>
            <person name="Teng W.K."/>
            <person name="Zhao L."/>
            <person name="Hu C.X."/>
            <person name="Zhou Y.K."/>
            <person name="Han B.P."/>
            <person name="Song L.R."/>
            <person name="Shu W.S."/>
        </authorList>
    </citation>
    <scope>NUCLEOTIDE SEQUENCE [LARGE SCALE GENOMIC DNA]</scope>
    <source>
        <strain evidence="2 3">FACHB-196</strain>
    </source>
</reference>
<evidence type="ECO:0000259" key="1">
    <source>
        <dbReference type="SMART" id="SM00974"/>
    </source>
</evidence>
<gene>
    <name evidence="2" type="ORF">H6G59_26560</name>
</gene>
<accession>A0ABR8FMG1</accession>
<dbReference type="InterPro" id="IPR018306">
    <property type="entry name" value="Phage_T5_Orf172_DNA-bd"/>
</dbReference>
<dbReference type="Proteomes" id="UP000640531">
    <property type="component" value="Unassembled WGS sequence"/>
</dbReference>
<name>A0ABR8FMG1_9NOST</name>
<dbReference type="SMART" id="SM00974">
    <property type="entry name" value="T5orf172"/>
    <property type="match status" value="1"/>
</dbReference>
<keyword evidence="3" id="KW-1185">Reference proteome</keyword>
<dbReference type="EMBL" id="JACJST010000052">
    <property type="protein sequence ID" value="MBD2571377.1"/>
    <property type="molecule type" value="Genomic_DNA"/>
</dbReference>
<evidence type="ECO:0000313" key="3">
    <source>
        <dbReference type="Proteomes" id="UP000640531"/>
    </source>
</evidence>
<feature type="domain" description="Bacteriophage T5 Orf172 DNA-binding" evidence="1">
    <location>
        <begin position="12"/>
        <end position="92"/>
    </location>
</feature>
<proteinExistence type="predicted"/>
<sequence length="146" mass="16661">MEAVGYHGLLPGCYLRRCKIGLSRNPQLRLQNFHDNQPPCNIKILRTIYVEDMKAVEAQIHKQFNYCRVKLVKSEEWFDLNPVDLIRVNLEFSRHSSHITADISPVKISFGLLGVVVLVMTLLATQATPKHQQQEIKPVVEGVKSL</sequence>
<comment type="caution">
    <text evidence="2">The sequence shown here is derived from an EMBL/GenBank/DDBJ whole genome shotgun (WGS) entry which is preliminary data.</text>
</comment>
<evidence type="ECO:0000313" key="2">
    <source>
        <dbReference type="EMBL" id="MBD2571377.1"/>
    </source>
</evidence>